<dbReference type="GO" id="GO:0003964">
    <property type="term" value="F:RNA-directed DNA polymerase activity"/>
    <property type="evidence" value="ECO:0007669"/>
    <property type="project" value="UniProtKB-EC"/>
</dbReference>
<dbReference type="AlphaFoldDB" id="A0AAV1KAX5"/>
<comment type="caution">
    <text evidence="3">The sequence shown here is derived from an EMBL/GenBank/DDBJ whole genome shotgun (WGS) entry which is preliminary data.</text>
</comment>
<reference evidence="3 4" key="1">
    <citation type="submission" date="2023-11" db="EMBL/GenBank/DDBJ databases">
        <authorList>
            <person name="Hedman E."/>
            <person name="Englund M."/>
            <person name="Stromberg M."/>
            <person name="Nyberg Akerstrom W."/>
            <person name="Nylinder S."/>
            <person name="Jareborg N."/>
            <person name="Kallberg Y."/>
            <person name="Kronander E."/>
        </authorList>
    </citation>
    <scope>NUCLEOTIDE SEQUENCE [LARGE SCALE GENOMIC DNA]</scope>
</reference>
<organism evidence="3 4">
    <name type="scientific">Parnassius mnemosyne</name>
    <name type="common">clouded apollo</name>
    <dbReference type="NCBI Taxonomy" id="213953"/>
    <lineage>
        <taxon>Eukaryota</taxon>
        <taxon>Metazoa</taxon>
        <taxon>Ecdysozoa</taxon>
        <taxon>Arthropoda</taxon>
        <taxon>Hexapoda</taxon>
        <taxon>Insecta</taxon>
        <taxon>Pterygota</taxon>
        <taxon>Neoptera</taxon>
        <taxon>Endopterygota</taxon>
        <taxon>Lepidoptera</taxon>
        <taxon>Glossata</taxon>
        <taxon>Ditrysia</taxon>
        <taxon>Papilionoidea</taxon>
        <taxon>Papilionidae</taxon>
        <taxon>Parnassiinae</taxon>
        <taxon>Parnassini</taxon>
        <taxon>Parnassius</taxon>
        <taxon>Driopa</taxon>
    </lineage>
</organism>
<accession>A0AAV1KAX5</accession>
<proteinExistence type="predicted"/>
<dbReference type="InterPro" id="IPR041588">
    <property type="entry name" value="Integrase_H2C2"/>
</dbReference>
<name>A0AAV1KAX5_9NEOP</name>
<evidence type="ECO:0000313" key="3">
    <source>
        <dbReference type="EMBL" id="CAK1579475.1"/>
    </source>
</evidence>
<gene>
    <name evidence="3" type="ORF">PARMNEM_LOCUS1410</name>
</gene>
<dbReference type="EC" id="2.7.7.49" evidence="1"/>
<dbReference type="Proteomes" id="UP001314205">
    <property type="component" value="Unassembled WGS sequence"/>
</dbReference>
<keyword evidence="4" id="KW-1185">Reference proteome</keyword>
<dbReference type="PANTHER" id="PTHR37984:SF13">
    <property type="entry name" value="RIBONUCLEASE H"/>
    <property type="match status" value="1"/>
</dbReference>
<protein>
    <recommendedName>
        <fullName evidence="1">RNA-directed DNA polymerase</fullName>
        <ecNumber evidence="1">2.7.7.49</ecNumber>
    </recommendedName>
</protein>
<dbReference type="InterPro" id="IPR050951">
    <property type="entry name" value="Retrovirus_Pol_polyprotein"/>
</dbReference>
<evidence type="ECO:0000256" key="1">
    <source>
        <dbReference type="ARBA" id="ARBA00012493"/>
    </source>
</evidence>
<dbReference type="PANTHER" id="PTHR37984">
    <property type="entry name" value="PROTEIN CBG26694"/>
    <property type="match status" value="1"/>
</dbReference>
<evidence type="ECO:0000259" key="2">
    <source>
        <dbReference type="Pfam" id="PF17921"/>
    </source>
</evidence>
<sequence length="195" mass="22523">MVASRMQRWAIILSAYSFDIEYIRTDVNGADGLSRLPLSPSKMTHTAPEQTYLHFVQQSLLLNYNEVKNQTARDPILSKVINYIRDGWPGECNIKGPFLNRKNELYEEIGCVMWGHRLVVPEACKEKVLSMTHEPHMGIVKSKAIARSYVWWAGVDEAVERICRECKICAAQADAPPKQTPRMWQWPNRPWSRIH</sequence>
<dbReference type="Gene3D" id="1.10.340.70">
    <property type="match status" value="1"/>
</dbReference>
<feature type="domain" description="Integrase zinc-binding" evidence="2">
    <location>
        <begin position="120"/>
        <end position="171"/>
    </location>
</feature>
<evidence type="ECO:0000313" key="4">
    <source>
        <dbReference type="Proteomes" id="UP001314205"/>
    </source>
</evidence>
<dbReference type="Pfam" id="PF17921">
    <property type="entry name" value="Integrase_H2C2"/>
    <property type="match status" value="1"/>
</dbReference>
<dbReference type="EMBL" id="CAVLGL010000002">
    <property type="protein sequence ID" value="CAK1579475.1"/>
    <property type="molecule type" value="Genomic_DNA"/>
</dbReference>